<accession>J9ZB18</accession>
<dbReference type="AlphaFoldDB" id="J9ZB18"/>
<dbReference type="KEGG" id="lfi:LFML04_0682"/>
<dbReference type="HOGENOM" id="CLU_464450_0_0_0"/>
<dbReference type="EMBL" id="CP002919">
    <property type="protein sequence ID" value="AFS52917.1"/>
    <property type="molecule type" value="Genomic_DNA"/>
</dbReference>
<dbReference type="Proteomes" id="UP000006177">
    <property type="component" value="Chromosome"/>
</dbReference>
<reference evidence="3 4" key="1">
    <citation type="journal article" date="2011" name="J. Microbiol.">
        <title>Complete genome of Leptospirillum ferriphilum ML-04 provides insight into its physiology and environmental adaptation.</title>
        <authorList>
            <person name="Mi S."/>
            <person name="Song J."/>
            <person name="Lin J."/>
            <person name="Che Y."/>
            <person name="Zheng H."/>
            <person name="Lin J."/>
        </authorList>
    </citation>
    <scope>NUCLEOTIDE SEQUENCE [LARGE SCALE GENOMIC DNA]</scope>
    <source>
        <strain evidence="3 4">ML-04</strain>
    </source>
</reference>
<protein>
    <recommendedName>
        <fullName evidence="5">Phage tail tape measure protein</fullName>
    </recommendedName>
</protein>
<evidence type="ECO:0000313" key="3">
    <source>
        <dbReference type="EMBL" id="AFS52917.1"/>
    </source>
</evidence>
<sequence length="587" mass="62473">MEDIYKIQVSVSLNESIFTRLKTLTAALNKADASVTRLVSSLKSLSSVMKTTGLGTAEVVKNAGRMGTVFGEAAVRTRSLNASLSSTSRHLASVAKLAQDAGASVGGLSAASSMTAIGGRGSRGGERTRRHGMMPPLLPGSIPGMGMFASAGLLGYGLFESAKMQGIINNTLAISGINPGAPGNQSLRKSLIDMIEKASSETGIGTGPLAEGFLRMRQVDSYLPLDTLKKLFPTASRAAMIQQQVHGTSPVETMMALQEYAHMTGIYNPERLKKVMNYANWASSLSPESLPRLLNAASYAMPSGRSMMNVDPDELIESVIFMKAAGVKNTKSGTWLSNAILNTIPKMHGTGLFKTSPQMAALREMGEINAKGIPTAFDKSGTFHVLTMIQTFLKWADHIKATLPKAEALSKITQTAGLAWGKQGARMVALAMSPGYTRMLSVLNPKNEQTIDEEFGVLSKNNPLVQGKMLLNNLAVALQKLADNIIPTLTSTLKQTNDFLSAIVIHPKRSVGIVAHGLNEALNPFEWFHGTPRPFGQHSAVIHTHVHLDGKKIAETVSRHMVGRHTHPTGAASSNGAIFPATSGHGG</sequence>
<dbReference type="RefSeq" id="WP_014960427.1">
    <property type="nucleotide sequence ID" value="NC_018649.1"/>
</dbReference>
<name>J9ZB18_LEPFM</name>
<evidence type="ECO:0000256" key="1">
    <source>
        <dbReference type="SAM" id="MobiDB-lite"/>
    </source>
</evidence>
<feature type="transmembrane region" description="Helical" evidence="2">
    <location>
        <begin position="137"/>
        <end position="159"/>
    </location>
</feature>
<dbReference type="STRING" id="1048260.LFML04_0682"/>
<feature type="region of interest" description="Disordered" evidence="1">
    <location>
        <begin position="566"/>
        <end position="587"/>
    </location>
</feature>
<proteinExistence type="predicted"/>
<dbReference type="PATRIC" id="fig|1048260.3.peg.733"/>
<organism evidence="3 4">
    <name type="scientific">Leptospirillum ferriphilum (strain ML-04)</name>
    <dbReference type="NCBI Taxonomy" id="1048260"/>
    <lineage>
        <taxon>Bacteria</taxon>
        <taxon>Pseudomonadati</taxon>
        <taxon>Nitrospirota</taxon>
        <taxon>Nitrospiria</taxon>
        <taxon>Nitrospirales</taxon>
        <taxon>Nitrospiraceae</taxon>
        <taxon>Leptospirillum</taxon>
    </lineage>
</organism>
<keyword evidence="2" id="KW-0812">Transmembrane</keyword>
<keyword evidence="2" id="KW-1133">Transmembrane helix</keyword>
<keyword evidence="2" id="KW-0472">Membrane</keyword>
<evidence type="ECO:0008006" key="5">
    <source>
        <dbReference type="Google" id="ProtNLM"/>
    </source>
</evidence>
<evidence type="ECO:0000313" key="4">
    <source>
        <dbReference type="Proteomes" id="UP000006177"/>
    </source>
</evidence>
<evidence type="ECO:0000256" key="2">
    <source>
        <dbReference type="SAM" id="Phobius"/>
    </source>
</evidence>
<gene>
    <name evidence="3" type="ordered locus">LFML04_0682</name>
</gene>